<dbReference type="Gene3D" id="3.90.320.10">
    <property type="match status" value="1"/>
</dbReference>
<evidence type="ECO:0000313" key="4">
    <source>
        <dbReference type="Proteomes" id="UP000824265"/>
    </source>
</evidence>
<dbReference type="EMBL" id="DXGH01000046">
    <property type="protein sequence ID" value="HIW81571.1"/>
    <property type="molecule type" value="Genomic_DNA"/>
</dbReference>
<reference evidence="3" key="2">
    <citation type="submission" date="2021-04" db="EMBL/GenBank/DDBJ databases">
        <authorList>
            <person name="Gilroy R."/>
        </authorList>
    </citation>
    <scope>NUCLEOTIDE SEQUENCE</scope>
    <source>
        <strain evidence="3">CHK195-6426</strain>
    </source>
</reference>
<dbReference type="InterPro" id="IPR019080">
    <property type="entry name" value="YqaJ_viral_recombinase"/>
</dbReference>
<dbReference type="AlphaFoldDB" id="A0A9D1UCH6"/>
<dbReference type="Proteomes" id="UP000824265">
    <property type="component" value="Unassembled WGS sequence"/>
</dbReference>
<proteinExistence type="predicted"/>
<dbReference type="GO" id="GO:0016787">
    <property type="term" value="F:hydrolase activity"/>
    <property type="evidence" value="ECO:0007669"/>
    <property type="project" value="UniProtKB-KW"/>
</dbReference>
<accession>A0A9D1UCH6</accession>
<dbReference type="Pfam" id="PF09588">
    <property type="entry name" value="YqaJ"/>
    <property type="match status" value="1"/>
</dbReference>
<evidence type="ECO:0000259" key="2">
    <source>
        <dbReference type="Pfam" id="PF09588"/>
    </source>
</evidence>
<reference evidence="3" key="1">
    <citation type="journal article" date="2021" name="PeerJ">
        <title>Extensive microbial diversity within the chicken gut microbiome revealed by metagenomics and culture.</title>
        <authorList>
            <person name="Gilroy R."/>
            <person name="Ravi A."/>
            <person name="Getino M."/>
            <person name="Pursley I."/>
            <person name="Horton D.L."/>
            <person name="Alikhan N.F."/>
            <person name="Baker D."/>
            <person name="Gharbi K."/>
            <person name="Hall N."/>
            <person name="Watson M."/>
            <person name="Adriaenssens E.M."/>
            <person name="Foster-Nyarko E."/>
            <person name="Jarju S."/>
            <person name="Secka A."/>
            <person name="Antonio M."/>
            <person name="Oren A."/>
            <person name="Chaudhuri R.R."/>
            <person name="La Ragione R."/>
            <person name="Hildebrand F."/>
            <person name="Pallen M.J."/>
        </authorList>
    </citation>
    <scope>NUCLEOTIDE SEQUENCE</scope>
    <source>
        <strain evidence="3">CHK195-6426</strain>
    </source>
</reference>
<dbReference type="SUPFAM" id="SSF52980">
    <property type="entry name" value="Restriction endonuclease-like"/>
    <property type="match status" value="1"/>
</dbReference>
<feature type="domain" description="YqaJ viral recombinase" evidence="2">
    <location>
        <begin position="23"/>
        <end position="161"/>
    </location>
</feature>
<evidence type="ECO:0000256" key="1">
    <source>
        <dbReference type="ARBA" id="ARBA00022801"/>
    </source>
</evidence>
<dbReference type="InterPro" id="IPR017482">
    <property type="entry name" value="Lambda-type_endonuclease"/>
</dbReference>
<name>A0A9D1UCH6_9FIRM</name>
<organism evidence="3 4">
    <name type="scientific">Candidatus Acetatifactor stercoripullorum</name>
    <dbReference type="NCBI Taxonomy" id="2838414"/>
    <lineage>
        <taxon>Bacteria</taxon>
        <taxon>Bacillati</taxon>
        <taxon>Bacillota</taxon>
        <taxon>Clostridia</taxon>
        <taxon>Lachnospirales</taxon>
        <taxon>Lachnospiraceae</taxon>
        <taxon>Acetatifactor</taxon>
    </lineage>
</organism>
<dbReference type="InterPro" id="IPR011604">
    <property type="entry name" value="PDDEXK-like_dom_sf"/>
</dbReference>
<dbReference type="InterPro" id="IPR011335">
    <property type="entry name" value="Restrct_endonuc-II-like"/>
</dbReference>
<gene>
    <name evidence="3" type="ORF">H9742_08655</name>
</gene>
<evidence type="ECO:0000313" key="3">
    <source>
        <dbReference type="EMBL" id="HIW81571.1"/>
    </source>
</evidence>
<dbReference type="NCBIfam" id="TIGR03033">
    <property type="entry name" value="phage_rel_nuc"/>
    <property type="match status" value="1"/>
</dbReference>
<keyword evidence="1" id="KW-0378">Hydrolase</keyword>
<protein>
    <submittedName>
        <fullName evidence="3">YqaJ viral recombinase family protein</fullName>
    </submittedName>
</protein>
<comment type="caution">
    <text evidence="3">The sequence shown here is derived from an EMBL/GenBank/DDBJ whole genome shotgun (WGS) entry which is preliminary data.</text>
</comment>
<sequence>MSLDLHYEPEVLVPDITVLSEKEWQRYRRMGIGGSDAAAACGLSPWKTARDVYREKTGEADGRQEEDNWVAKEIGKRLEELVIQIFKKRTGLKPYAVRKMFRHPFYPFMLADVDYFVEINGDVYAVECKTTFSFRMDEWEDGGIPRHYEMQGRHYMAVTNVKGIIFLCLYGNNESTFLMRRLKRDLKQEEELIEQEEWFWECVSERRPPAYTEQAPLVLKSIREQFEIRENGQMNLPQELASNVREYLKLKERKAELDSQSKQIEEQMKHSYAPIQEAMRGAEKGLIVLDGKRYTAGYTKRSTTSIGKAEMQTMRLMCPEVYEAYAKTKVSHSFYIKQEKAG</sequence>